<feature type="non-terminal residue" evidence="9">
    <location>
        <position position="1"/>
    </location>
</feature>
<evidence type="ECO:0000256" key="6">
    <source>
        <dbReference type="SAM" id="Coils"/>
    </source>
</evidence>
<evidence type="ECO:0000256" key="1">
    <source>
        <dbReference type="ARBA" id="ARBA00004240"/>
    </source>
</evidence>
<dbReference type="GO" id="GO:0034975">
    <property type="term" value="P:protein folding in endoplasmic reticulum"/>
    <property type="evidence" value="ECO:0007669"/>
    <property type="project" value="TreeGrafter"/>
</dbReference>
<keyword evidence="6" id="KW-0175">Coiled coil</keyword>
<dbReference type="Pfam" id="PF01423">
    <property type="entry name" value="LSM"/>
    <property type="match status" value="1"/>
</dbReference>
<dbReference type="Pfam" id="PF14559">
    <property type="entry name" value="TPR_19"/>
    <property type="match status" value="1"/>
</dbReference>
<comment type="caution">
    <text evidence="9">The sequence shown here is derived from an EMBL/GenBank/DDBJ whole genome shotgun (WGS) entry which is preliminary data.</text>
</comment>
<dbReference type="PROSITE" id="PS52002">
    <property type="entry name" value="SM"/>
    <property type="match status" value="1"/>
</dbReference>
<evidence type="ECO:0000256" key="4">
    <source>
        <dbReference type="ARBA" id="ARBA00022824"/>
    </source>
</evidence>
<evidence type="ECO:0000256" key="3">
    <source>
        <dbReference type="ARBA" id="ARBA00022729"/>
    </source>
</evidence>
<dbReference type="PRINTS" id="PR00625">
    <property type="entry name" value="JDOMAIN"/>
</dbReference>
<dbReference type="InterPro" id="IPR019734">
    <property type="entry name" value="TPR_rpt"/>
</dbReference>
<dbReference type="SUPFAM" id="SSF46565">
    <property type="entry name" value="Chaperone J-domain"/>
    <property type="match status" value="1"/>
</dbReference>
<dbReference type="SMART" id="SM00271">
    <property type="entry name" value="DnaJ"/>
    <property type="match status" value="1"/>
</dbReference>
<feature type="repeat" description="TPR" evidence="5">
    <location>
        <begin position="63"/>
        <end position="96"/>
    </location>
</feature>
<dbReference type="GO" id="GO:0005783">
    <property type="term" value="C:endoplasmic reticulum"/>
    <property type="evidence" value="ECO:0007669"/>
    <property type="project" value="UniProtKB-SubCell"/>
</dbReference>
<dbReference type="Gene3D" id="1.10.287.110">
    <property type="entry name" value="DnaJ domain"/>
    <property type="match status" value="1"/>
</dbReference>
<dbReference type="InterPro" id="IPR011990">
    <property type="entry name" value="TPR-like_helical_dom_sf"/>
</dbReference>
<proteinExistence type="inferred from homology"/>
<dbReference type="SMART" id="SM00028">
    <property type="entry name" value="TPR"/>
    <property type="match status" value="6"/>
</dbReference>
<dbReference type="PANTHER" id="PTHR44140">
    <property type="entry name" value="LD25575P"/>
    <property type="match status" value="1"/>
</dbReference>
<feature type="coiled-coil region" evidence="6">
    <location>
        <begin position="301"/>
        <end position="348"/>
    </location>
</feature>
<dbReference type="SUPFAM" id="SSF50182">
    <property type="entry name" value="Sm-like ribonucleoproteins"/>
    <property type="match status" value="1"/>
</dbReference>
<dbReference type="PROSITE" id="PS50076">
    <property type="entry name" value="DNAJ_2"/>
    <property type="match status" value="1"/>
</dbReference>
<dbReference type="InterPro" id="IPR034110">
    <property type="entry name" value="LSMD1_Sm"/>
</dbReference>
<keyword evidence="4" id="KW-0256">Endoplasmic reticulum</keyword>
<evidence type="ECO:0000313" key="9">
    <source>
        <dbReference type="EMBL" id="KAG2467994.1"/>
    </source>
</evidence>
<evidence type="ECO:0000259" key="8">
    <source>
        <dbReference type="PROSITE" id="PS52002"/>
    </source>
</evidence>
<dbReference type="SUPFAM" id="SSF48452">
    <property type="entry name" value="TPR-like"/>
    <property type="match status" value="1"/>
</dbReference>
<dbReference type="Gene3D" id="1.25.40.10">
    <property type="entry name" value="Tetratricopeptide repeat domain"/>
    <property type="match status" value="1"/>
</dbReference>
<dbReference type="Pfam" id="PF12895">
    <property type="entry name" value="ANAPC3"/>
    <property type="match status" value="1"/>
</dbReference>
<protein>
    <submittedName>
        <fullName evidence="9">DNJC3 protein</fullName>
    </submittedName>
</protein>
<dbReference type="FunFam" id="2.30.30.100:FF:000028">
    <property type="entry name" value="N-alpha-acetyltransferase 38, NatC auxiliary subunit"/>
    <property type="match status" value="1"/>
</dbReference>
<dbReference type="GO" id="GO:0003723">
    <property type="term" value="F:RNA binding"/>
    <property type="evidence" value="ECO:0007669"/>
    <property type="project" value="InterPro"/>
</dbReference>
<evidence type="ECO:0000259" key="7">
    <source>
        <dbReference type="PROSITE" id="PS50076"/>
    </source>
</evidence>
<dbReference type="CDD" id="cd06257">
    <property type="entry name" value="DnaJ"/>
    <property type="match status" value="1"/>
</dbReference>
<dbReference type="InterPro" id="IPR047575">
    <property type="entry name" value="Sm"/>
</dbReference>
<comment type="subcellular location">
    <subcellularLocation>
        <location evidence="1">Endoplasmic reticulum</location>
    </subcellularLocation>
</comment>
<dbReference type="CDD" id="cd06168">
    <property type="entry name" value="LSMD1"/>
    <property type="match status" value="1"/>
</dbReference>
<feature type="non-terminal residue" evidence="9">
    <location>
        <position position="526"/>
    </location>
</feature>
<dbReference type="PROSITE" id="PS50005">
    <property type="entry name" value="TPR"/>
    <property type="match status" value="3"/>
</dbReference>
<dbReference type="InterPro" id="IPR051727">
    <property type="entry name" value="DnaJ_C3_Co-chaperones"/>
</dbReference>
<reference evidence="9 10" key="1">
    <citation type="journal article" date="2021" name="Cell">
        <title>Tracing the genetic footprints of vertebrate landing in non-teleost ray-finned fishes.</title>
        <authorList>
            <person name="Bi X."/>
            <person name="Wang K."/>
            <person name="Yang L."/>
            <person name="Pan H."/>
            <person name="Jiang H."/>
            <person name="Wei Q."/>
            <person name="Fang M."/>
            <person name="Yu H."/>
            <person name="Zhu C."/>
            <person name="Cai Y."/>
            <person name="He Y."/>
            <person name="Gan X."/>
            <person name="Zeng H."/>
            <person name="Yu D."/>
            <person name="Zhu Y."/>
            <person name="Jiang H."/>
            <person name="Qiu Q."/>
            <person name="Yang H."/>
            <person name="Zhang Y.E."/>
            <person name="Wang W."/>
            <person name="Zhu M."/>
            <person name="He S."/>
            <person name="Zhang G."/>
        </authorList>
    </citation>
    <scope>NUCLEOTIDE SEQUENCE [LARGE SCALE GENOMIC DNA]</scope>
    <source>
        <strain evidence="9">Bchr_013</strain>
    </source>
</reference>
<dbReference type="PANTHER" id="PTHR44140:SF1">
    <property type="entry name" value="DNAJ (HSP40) HOMOLOG, SUBFAMILY C, MEMBER 3B PRECURSOR"/>
    <property type="match status" value="1"/>
</dbReference>
<feature type="repeat" description="TPR" evidence="5">
    <location>
        <begin position="177"/>
        <end position="210"/>
    </location>
</feature>
<evidence type="ECO:0000256" key="2">
    <source>
        <dbReference type="ARBA" id="ARBA00006850"/>
    </source>
</evidence>
<dbReference type="InterPro" id="IPR036869">
    <property type="entry name" value="J_dom_sf"/>
</dbReference>
<dbReference type="EMBL" id="JAATIS010000485">
    <property type="protein sequence ID" value="KAG2467994.1"/>
    <property type="molecule type" value="Genomic_DNA"/>
</dbReference>
<keyword evidence="5" id="KW-0802">TPR repeat</keyword>
<gene>
    <name evidence="9" type="primary">Dnajc3_1</name>
    <name evidence="9" type="ORF">GTO96_0014473</name>
</gene>
<name>A0A8X7XII8_POLSE</name>
<dbReference type="AlphaFoldDB" id="A0A8X7XII8"/>
<dbReference type="GO" id="GO:0031417">
    <property type="term" value="C:NatC complex"/>
    <property type="evidence" value="ECO:0007669"/>
    <property type="project" value="InterPro"/>
</dbReference>
<dbReference type="SMART" id="SM00651">
    <property type="entry name" value="Sm"/>
    <property type="match status" value="1"/>
</dbReference>
<keyword evidence="3" id="KW-0732">Signal</keyword>
<organism evidence="9 10">
    <name type="scientific">Polypterus senegalus</name>
    <name type="common">Senegal bichir</name>
    <dbReference type="NCBI Taxonomy" id="55291"/>
    <lineage>
        <taxon>Eukaryota</taxon>
        <taxon>Metazoa</taxon>
        <taxon>Chordata</taxon>
        <taxon>Craniata</taxon>
        <taxon>Vertebrata</taxon>
        <taxon>Euteleostomi</taxon>
        <taxon>Actinopterygii</taxon>
        <taxon>Polypteriformes</taxon>
        <taxon>Polypteridae</taxon>
        <taxon>Polypterus</taxon>
    </lineage>
</organism>
<accession>A0A8X7XII8</accession>
<dbReference type="InterPro" id="IPR010920">
    <property type="entry name" value="LSM_dom_sf"/>
</dbReference>
<keyword evidence="10" id="KW-1185">Reference proteome</keyword>
<comment type="similarity">
    <text evidence="2">Belongs to the snRNP Sm proteins family.</text>
</comment>
<dbReference type="GO" id="GO:0051087">
    <property type="term" value="F:protein-folding chaperone binding"/>
    <property type="evidence" value="ECO:0007669"/>
    <property type="project" value="TreeGrafter"/>
</dbReference>
<feature type="repeat" description="TPR" evidence="5">
    <location>
        <begin position="29"/>
        <end position="62"/>
    </location>
</feature>
<dbReference type="GO" id="GO:0051787">
    <property type="term" value="F:misfolded protein binding"/>
    <property type="evidence" value="ECO:0007669"/>
    <property type="project" value="TreeGrafter"/>
</dbReference>
<feature type="domain" description="Sm" evidence="8">
    <location>
        <begin position="441"/>
        <end position="519"/>
    </location>
</feature>
<dbReference type="InterPro" id="IPR001623">
    <property type="entry name" value="DnaJ_domain"/>
</dbReference>
<evidence type="ECO:0000313" key="10">
    <source>
        <dbReference type="Proteomes" id="UP000886611"/>
    </source>
</evidence>
<dbReference type="Proteomes" id="UP000886611">
    <property type="component" value="Unassembled WGS sequence"/>
</dbReference>
<sequence>MGKKLLAAGQLAEALSHYHSAVEGDPKNYLTYYKRAAVLLAMGKSKTALPDLSKAIELKPDFLAARLQRGNILLKQGNTQEAKKDFEEVLRGNPHHEEAWLQLQHIQELDQLILEARNAYNRKDCTAAITIMERVIEFSPWDPEARELRAECYISIGELRKAIQDLLPTTKLRNDNRAAFLQLSRLYYILGEHEDSLSQVRECLKLDQDDKECFSHYKQVKKLSKQLESAEQYIAEERYEDAVEKYHSVMKTEASVQFYSIKAKERICHCLSKSKKAKEAIDVCSEAHQIDPNNIFVLRDRAEAFILNEEYEKAVEDYQEAHSFNAENHEIKEGLDRAQKLLKQSRKRDYYKILGVHRNANKQEIIKAYRKLAQQWHPDNFQSQDKKKEAEKKFIDISSAKEVLTDPDSWEEMAAVKEENGELDKTVSIGEHSEVDSSYSLTRQKLENLLNKSMRIRMTDGRTLVGLFLCTDRDCNVILGSAQEFLKSTDSFSQGEPRVLGLAMIPGHHVVSIEVESESLVTSQYL</sequence>
<dbReference type="FunFam" id="1.25.40.10:FF:000122">
    <property type="entry name" value="DnaJ (Hsp40) homolog, subfamily C, member 3"/>
    <property type="match status" value="1"/>
</dbReference>
<feature type="domain" description="J" evidence="7">
    <location>
        <begin position="349"/>
        <end position="421"/>
    </location>
</feature>
<dbReference type="InterPro" id="IPR001163">
    <property type="entry name" value="Sm_dom_euk/arc"/>
</dbReference>
<dbReference type="Gene3D" id="2.30.30.100">
    <property type="match status" value="1"/>
</dbReference>
<evidence type="ECO:0000256" key="5">
    <source>
        <dbReference type="PROSITE-ProRule" id="PRU00339"/>
    </source>
</evidence>
<dbReference type="Pfam" id="PF00226">
    <property type="entry name" value="DnaJ"/>
    <property type="match status" value="1"/>
</dbReference>